<gene>
    <name evidence="3" type="primary">Contig5878.g6299</name>
    <name evidence="3" type="ORF">STYLEM_2106</name>
</gene>
<sequence>MDFLICKSCQLTYNISNRKPIIQLCDAQNHQSRDHSLVKKSMFENYLQQVIPELQDAIQRIQDILEILLNLSSGDKVFNSDYIMDKCSTAHNLIIRTIEKERFNLSLIEKCDLNMYLTKKQNSNYKLDDQIFQQSSKNPQEQNEQPKNQEVKLRKRDTKQQIKQKQKELAIQKEIAQMYTSNNNAQEIQKIEDRFSDKYYEFSQIKPVQCSLQSKIHKNESKLLHFQKLVEKEIQTGGFLWNNCFKQNSKYQCELLFRGSRDGFRGENLREKCKNESKTLSFILSEQGFVFGGFVTSDWQQGIVKIGPGSNSFIFSLTHNSIHPRLKKDWEVYWTVDLIWKQFNDLVIVDNCNVNQDSIAELGAHYDDTSMKQGLNLTNHQYLAGKDRFKVLEIEVFKVLDSSKDNSMVQQFKIQIKK</sequence>
<feature type="compositionally biased region" description="Low complexity" evidence="1">
    <location>
        <begin position="137"/>
        <end position="146"/>
    </location>
</feature>
<dbReference type="Pfam" id="PF07534">
    <property type="entry name" value="TLD"/>
    <property type="match status" value="1"/>
</dbReference>
<dbReference type="InParanoid" id="A0A077ZU80"/>
<dbReference type="EMBL" id="CCKQ01002036">
    <property type="protein sequence ID" value="CDW73134.1"/>
    <property type="molecule type" value="Genomic_DNA"/>
</dbReference>
<name>A0A077ZU80_STYLE</name>
<protein>
    <recommendedName>
        <fullName evidence="2">TLDc domain-containing protein</fullName>
    </recommendedName>
</protein>
<feature type="region of interest" description="Disordered" evidence="1">
    <location>
        <begin position="135"/>
        <end position="157"/>
    </location>
</feature>
<dbReference type="AlphaFoldDB" id="A0A077ZU80"/>
<evidence type="ECO:0000256" key="1">
    <source>
        <dbReference type="SAM" id="MobiDB-lite"/>
    </source>
</evidence>
<evidence type="ECO:0000313" key="4">
    <source>
        <dbReference type="Proteomes" id="UP000039865"/>
    </source>
</evidence>
<dbReference type="OrthoDB" id="25620at2759"/>
<evidence type="ECO:0000259" key="2">
    <source>
        <dbReference type="PROSITE" id="PS51886"/>
    </source>
</evidence>
<dbReference type="PROSITE" id="PS51886">
    <property type="entry name" value="TLDC"/>
    <property type="match status" value="1"/>
</dbReference>
<keyword evidence="4" id="KW-1185">Reference proteome</keyword>
<dbReference type="InterPro" id="IPR006571">
    <property type="entry name" value="TLDc_dom"/>
</dbReference>
<proteinExistence type="predicted"/>
<dbReference type="Proteomes" id="UP000039865">
    <property type="component" value="Unassembled WGS sequence"/>
</dbReference>
<evidence type="ECO:0000313" key="3">
    <source>
        <dbReference type="EMBL" id="CDW73134.1"/>
    </source>
</evidence>
<reference evidence="3 4" key="1">
    <citation type="submission" date="2014-06" db="EMBL/GenBank/DDBJ databases">
        <authorList>
            <person name="Swart Estienne"/>
        </authorList>
    </citation>
    <scope>NUCLEOTIDE SEQUENCE [LARGE SCALE GENOMIC DNA]</scope>
    <source>
        <strain evidence="3 4">130c</strain>
    </source>
</reference>
<organism evidence="3 4">
    <name type="scientific">Stylonychia lemnae</name>
    <name type="common">Ciliate</name>
    <dbReference type="NCBI Taxonomy" id="5949"/>
    <lineage>
        <taxon>Eukaryota</taxon>
        <taxon>Sar</taxon>
        <taxon>Alveolata</taxon>
        <taxon>Ciliophora</taxon>
        <taxon>Intramacronucleata</taxon>
        <taxon>Spirotrichea</taxon>
        <taxon>Stichotrichia</taxon>
        <taxon>Sporadotrichida</taxon>
        <taxon>Oxytrichidae</taxon>
        <taxon>Stylonychinae</taxon>
        <taxon>Stylonychia</taxon>
    </lineage>
</organism>
<accession>A0A077ZU80</accession>
<feature type="domain" description="TLDc" evidence="2">
    <location>
        <begin position="222"/>
        <end position="400"/>
    </location>
</feature>